<name>A0A0F9DIF3_9ZZZZ</name>
<protein>
    <submittedName>
        <fullName evidence="1">Uncharacterized protein</fullName>
    </submittedName>
</protein>
<dbReference type="EMBL" id="LAZR01039232">
    <property type="protein sequence ID" value="KKL17511.1"/>
    <property type="molecule type" value="Genomic_DNA"/>
</dbReference>
<reference evidence="1" key="1">
    <citation type="journal article" date="2015" name="Nature">
        <title>Complex archaea that bridge the gap between prokaryotes and eukaryotes.</title>
        <authorList>
            <person name="Spang A."/>
            <person name="Saw J.H."/>
            <person name="Jorgensen S.L."/>
            <person name="Zaremba-Niedzwiedzka K."/>
            <person name="Martijn J."/>
            <person name="Lind A.E."/>
            <person name="van Eijk R."/>
            <person name="Schleper C."/>
            <person name="Guy L."/>
            <person name="Ettema T.J."/>
        </authorList>
    </citation>
    <scope>NUCLEOTIDE SEQUENCE</scope>
</reference>
<organism evidence="1">
    <name type="scientific">marine sediment metagenome</name>
    <dbReference type="NCBI Taxonomy" id="412755"/>
    <lineage>
        <taxon>unclassified sequences</taxon>
        <taxon>metagenomes</taxon>
        <taxon>ecological metagenomes</taxon>
    </lineage>
</organism>
<comment type="caution">
    <text evidence="1">The sequence shown here is derived from an EMBL/GenBank/DDBJ whole genome shotgun (WGS) entry which is preliminary data.</text>
</comment>
<sequence length="73" mass="8026">MTEAEIVDISPPSEPIALARDMVQRAPGCTVAVGVLIYEDGTLWSDCCGHQRKDVLWALQRMALHLMLDGDSE</sequence>
<proteinExistence type="predicted"/>
<gene>
    <name evidence="1" type="ORF">LCGC14_2484840</name>
</gene>
<accession>A0A0F9DIF3</accession>
<dbReference type="AlphaFoldDB" id="A0A0F9DIF3"/>
<evidence type="ECO:0000313" key="1">
    <source>
        <dbReference type="EMBL" id="KKL17511.1"/>
    </source>
</evidence>